<reference evidence="3 4" key="1">
    <citation type="submission" date="2016-06" db="EMBL/GenBank/DDBJ databases">
        <title>Genome sequence of Clostridium acetireducens DSM 10703.</title>
        <authorList>
            <person name="Poehlein A."/>
            <person name="Fluechter S."/>
            <person name="Duerre P."/>
            <person name="Daniel R."/>
        </authorList>
    </citation>
    <scope>NUCLEOTIDE SEQUENCE [LARGE SCALE GENOMIC DNA]</scope>
    <source>
        <strain evidence="3 4">DSM 10703</strain>
    </source>
</reference>
<dbReference type="SUPFAM" id="SSF50037">
    <property type="entry name" value="C-terminal domain of transcriptional repressors"/>
    <property type="match status" value="1"/>
</dbReference>
<sequence>MGDLTLSDVDVNTTVKVVNIKPGSKVKRRLMDMGIIRGTKIKVEGKAPLGDPISIIIRGYHLTLRSNEAKDILVKGEV</sequence>
<dbReference type="GO" id="GO:0046914">
    <property type="term" value="F:transition metal ion binding"/>
    <property type="evidence" value="ECO:0007669"/>
    <property type="project" value="InterPro"/>
</dbReference>
<evidence type="ECO:0000313" key="4">
    <source>
        <dbReference type="Proteomes" id="UP000175744"/>
    </source>
</evidence>
<dbReference type="EMBL" id="LZFO01000008">
    <property type="protein sequence ID" value="OFI06783.1"/>
    <property type="molecule type" value="Genomic_DNA"/>
</dbReference>
<evidence type="ECO:0000313" key="3">
    <source>
        <dbReference type="EMBL" id="OFI06783.1"/>
    </source>
</evidence>
<dbReference type="Proteomes" id="UP000175744">
    <property type="component" value="Unassembled WGS sequence"/>
</dbReference>
<dbReference type="AlphaFoldDB" id="A0A1E8F0F4"/>
<protein>
    <submittedName>
        <fullName evidence="3">Ferrous iron transport protein A</fullName>
    </submittedName>
</protein>
<dbReference type="Gene3D" id="2.30.30.90">
    <property type="match status" value="1"/>
</dbReference>
<dbReference type="SMART" id="SM00899">
    <property type="entry name" value="FeoA"/>
    <property type="match status" value="1"/>
</dbReference>
<dbReference type="STRING" id="1121290.CLAOCE_07660"/>
<comment type="caution">
    <text evidence="3">The sequence shown here is derived from an EMBL/GenBank/DDBJ whole genome shotgun (WGS) entry which is preliminary data.</text>
</comment>
<keyword evidence="4" id="KW-1185">Reference proteome</keyword>
<dbReference type="RefSeq" id="WP_070109722.1">
    <property type="nucleotide sequence ID" value="NZ_LZFO01000008.1"/>
</dbReference>
<dbReference type="OrthoDB" id="9811076at2"/>
<feature type="domain" description="Ferrous iron transporter FeoA-like" evidence="2">
    <location>
        <begin position="4"/>
        <end position="76"/>
    </location>
</feature>
<gene>
    <name evidence="3" type="ORF">CLOACE_07660</name>
</gene>
<dbReference type="PANTHER" id="PTHR42954:SF2">
    <property type="entry name" value="FE(2+) TRANSPORT PROTEIN A"/>
    <property type="match status" value="1"/>
</dbReference>
<name>A0A1E8F0F4_9CLOT</name>
<evidence type="ECO:0000256" key="1">
    <source>
        <dbReference type="ARBA" id="ARBA00023004"/>
    </source>
</evidence>
<dbReference type="InterPro" id="IPR038157">
    <property type="entry name" value="FeoA_core_dom"/>
</dbReference>
<dbReference type="Pfam" id="PF04023">
    <property type="entry name" value="FeoA"/>
    <property type="match status" value="1"/>
</dbReference>
<dbReference type="InterPro" id="IPR007167">
    <property type="entry name" value="Fe-transptr_FeoA-like"/>
</dbReference>
<proteinExistence type="predicted"/>
<evidence type="ECO:0000259" key="2">
    <source>
        <dbReference type="SMART" id="SM00899"/>
    </source>
</evidence>
<dbReference type="InterPro" id="IPR008988">
    <property type="entry name" value="Transcriptional_repressor_C"/>
</dbReference>
<dbReference type="PANTHER" id="PTHR42954">
    <property type="entry name" value="FE(2+) TRANSPORT PROTEIN A"/>
    <property type="match status" value="1"/>
</dbReference>
<organism evidence="3 4">
    <name type="scientific">Clostridium acetireducens DSM 10703</name>
    <dbReference type="NCBI Taxonomy" id="1121290"/>
    <lineage>
        <taxon>Bacteria</taxon>
        <taxon>Bacillati</taxon>
        <taxon>Bacillota</taxon>
        <taxon>Clostridia</taxon>
        <taxon>Eubacteriales</taxon>
        <taxon>Clostridiaceae</taxon>
        <taxon>Clostridium</taxon>
    </lineage>
</organism>
<dbReference type="InterPro" id="IPR052713">
    <property type="entry name" value="FeoA"/>
</dbReference>
<accession>A0A1E8F0F4</accession>
<keyword evidence="1" id="KW-0408">Iron</keyword>